<accession>A0A2Z2NTX1</accession>
<proteinExistence type="predicted"/>
<dbReference type="AlphaFoldDB" id="A0A2Z2NTX1"/>
<dbReference type="RefSeq" id="WP_088917547.1">
    <property type="nucleotide sequence ID" value="NZ_CP018632.1"/>
</dbReference>
<name>A0A2Z2NTX1_9GAMM</name>
<evidence type="ECO:0000313" key="1">
    <source>
        <dbReference type="EMBL" id="ASJ72210.1"/>
    </source>
</evidence>
<keyword evidence="2" id="KW-1185">Reference proteome</keyword>
<dbReference type="Proteomes" id="UP000250079">
    <property type="component" value="Chromosome"/>
</dbReference>
<reference evidence="1 2" key="1">
    <citation type="submission" date="2016-12" db="EMBL/GenBank/DDBJ databases">
        <authorList>
            <person name="Song W.-J."/>
            <person name="Kurnit D.M."/>
        </authorList>
    </citation>
    <scope>NUCLEOTIDE SEQUENCE [LARGE SCALE GENOMIC DNA]</scope>
    <source>
        <strain evidence="1 2">IMCC3135</strain>
    </source>
</reference>
<dbReference type="PANTHER" id="PTHR34801">
    <property type="entry name" value="EXPRESSED PROTEIN"/>
    <property type="match status" value="1"/>
</dbReference>
<dbReference type="Pfam" id="PF07386">
    <property type="entry name" value="DUF1499"/>
    <property type="match status" value="1"/>
</dbReference>
<protein>
    <recommendedName>
        <fullName evidence="3">DUF1499 domain-containing protein</fullName>
    </recommendedName>
</protein>
<organism evidence="1 2">
    <name type="scientific">Granulosicoccus antarcticus IMCC3135</name>
    <dbReference type="NCBI Taxonomy" id="1192854"/>
    <lineage>
        <taxon>Bacteria</taxon>
        <taxon>Pseudomonadati</taxon>
        <taxon>Pseudomonadota</taxon>
        <taxon>Gammaproteobacteria</taxon>
        <taxon>Chromatiales</taxon>
        <taxon>Granulosicoccaceae</taxon>
        <taxon>Granulosicoccus</taxon>
    </lineage>
</organism>
<dbReference type="EMBL" id="CP018632">
    <property type="protein sequence ID" value="ASJ72210.1"/>
    <property type="molecule type" value="Genomic_DNA"/>
</dbReference>
<sequence length="152" mass="16205">MKLLVILILLALLAIGVRLVAPRLGHSVAGGIVELEGRVSLADCPDTPNCHRDQFTISADPSLAISTLADIVSGQPGVKIITQGSDYLHATYSTRVMGFVDDVEFLLDTDGDAQTGSQPRVLVRSASRLGKSDLGANAKRVEALRRDSINRL</sequence>
<evidence type="ECO:0000313" key="2">
    <source>
        <dbReference type="Proteomes" id="UP000250079"/>
    </source>
</evidence>
<dbReference type="PANTHER" id="PTHR34801:SF6">
    <property type="entry name" value="SLL1620 PROTEIN"/>
    <property type="match status" value="1"/>
</dbReference>
<dbReference type="InterPro" id="IPR010865">
    <property type="entry name" value="DUF1499"/>
</dbReference>
<dbReference type="KEGG" id="gai:IMCC3135_10580"/>
<evidence type="ECO:0008006" key="3">
    <source>
        <dbReference type="Google" id="ProtNLM"/>
    </source>
</evidence>
<dbReference type="OrthoDB" id="9793534at2"/>
<gene>
    <name evidence="1" type="ORF">IMCC3135_10580</name>
</gene>